<proteinExistence type="predicted"/>
<comment type="caution">
    <text evidence="2">The sequence shown here is derived from an EMBL/GenBank/DDBJ whole genome shotgun (WGS) entry which is preliminary data.</text>
</comment>
<name>A0ABT9FNH4_9BACL</name>
<dbReference type="RefSeq" id="WP_305753904.1">
    <property type="nucleotide sequence ID" value="NZ_JAPCKK010000011.1"/>
</dbReference>
<keyword evidence="3" id="KW-1185">Reference proteome</keyword>
<reference evidence="2 3" key="1">
    <citation type="submission" date="2022-10" db="EMBL/GenBank/DDBJ databases">
        <title>Paenibacillus description and whole genome data of maize root bacterial community.</title>
        <authorList>
            <person name="Marton D."/>
            <person name="Farkas M."/>
            <person name="Cserhati M."/>
        </authorList>
    </citation>
    <scope>NUCLEOTIDE SEQUENCE [LARGE SCALE GENOMIC DNA]</scope>
    <source>
        <strain evidence="2 3">P96</strain>
    </source>
</reference>
<evidence type="ECO:0000259" key="1">
    <source>
        <dbReference type="Pfam" id="PF13182"/>
    </source>
</evidence>
<organism evidence="2 3">
    <name type="scientific">Paenibacillus zeirhizosphaerae</name>
    <dbReference type="NCBI Taxonomy" id="2987519"/>
    <lineage>
        <taxon>Bacteria</taxon>
        <taxon>Bacillati</taxon>
        <taxon>Bacillota</taxon>
        <taxon>Bacilli</taxon>
        <taxon>Bacillales</taxon>
        <taxon>Paenibacillaceae</taxon>
        <taxon>Paenibacillus</taxon>
    </lineage>
</organism>
<evidence type="ECO:0000313" key="2">
    <source>
        <dbReference type="EMBL" id="MDP4096284.1"/>
    </source>
</evidence>
<protein>
    <submittedName>
        <fullName evidence="2">DUF4007 family protein</fullName>
    </submittedName>
</protein>
<feature type="domain" description="DUF4007" evidence="1">
    <location>
        <begin position="3"/>
        <end position="285"/>
    </location>
</feature>
<gene>
    <name evidence="2" type="ORF">OIN60_05805</name>
</gene>
<dbReference type="Pfam" id="PF13182">
    <property type="entry name" value="DUF4007"/>
    <property type="match status" value="1"/>
</dbReference>
<accession>A0ABT9FNH4</accession>
<dbReference type="EMBL" id="JAPCKK010000011">
    <property type="protein sequence ID" value="MDP4096284.1"/>
    <property type="molecule type" value="Genomic_DNA"/>
</dbReference>
<sequence length="291" mass="33891">MKFGHHQSFYLRVNWLSKAIKMTQEDPRFFFEEFAFERVGLGKNMVKSLRYWVVATTVMEEGKNEQRQSIHRLTPFGQLLSRHDRFARLPLTAAALHTVLASNKVSAPAWYWYFNEFNQRAASNEGMLAALANWASLHHSRPVSIHTLKRDLDCLKLMYTARARNNDDPEDIVTSPLTGLDLLLESKEQFIKRTPERLQLELDALYFALLRYCELNQVDSVTLEEILVKPLLWGKLFHLSTHHILEAMEMLQANSDYPVNLVRTNQLNVLNIETEDPYAFLEKAYERKAGY</sequence>
<dbReference type="InterPro" id="IPR025248">
    <property type="entry name" value="DUF4007"/>
</dbReference>
<dbReference type="Proteomes" id="UP001241848">
    <property type="component" value="Unassembled WGS sequence"/>
</dbReference>
<evidence type="ECO:0000313" key="3">
    <source>
        <dbReference type="Proteomes" id="UP001241848"/>
    </source>
</evidence>